<reference evidence="3" key="1">
    <citation type="submission" date="2015-01" db="EMBL/GenBank/DDBJ databases">
        <authorList>
            <person name="Paterson Steve"/>
        </authorList>
    </citation>
    <scope>NUCLEOTIDE SEQUENCE [LARGE SCALE GENOMIC DNA]</scope>
    <source>
        <strain evidence="3">OBR1</strain>
    </source>
</reference>
<dbReference type="KEGG" id="bgj:AWC36_16015"/>
<reference evidence="2 4" key="3">
    <citation type="submission" date="2016-09" db="EMBL/GenBank/DDBJ databases">
        <authorList>
            <person name="Doonan J."/>
            <person name="Pachebat J.A."/>
            <person name="Golyshin P.N."/>
            <person name="Denman S."/>
            <person name="Mcdonald J.E."/>
        </authorList>
    </citation>
    <scope>NUCLEOTIDE SEQUENCE [LARGE SCALE GENOMIC DNA]</scope>
    <source>
        <strain evidence="2 4">FRB141</strain>
    </source>
</reference>
<dbReference type="EMBL" id="MJLX01000073">
    <property type="protein sequence ID" value="RLM17936.1"/>
    <property type="molecule type" value="Genomic_DNA"/>
</dbReference>
<dbReference type="OrthoDB" id="9796058at2"/>
<dbReference type="Proteomes" id="UP000285972">
    <property type="component" value="Unassembled WGS sequence"/>
</dbReference>
<dbReference type="Proteomes" id="UP000044377">
    <property type="component" value="Unassembled WGS sequence"/>
</dbReference>
<evidence type="ECO:0000313" key="3">
    <source>
        <dbReference type="Proteomes" id="UP000044377"/>
    </source>
</evidence>
<gene>
    <name evidence="2" type="ORF">BIY26_19665</name>
    <name evidence="1" type="ORF">BN1221_01003c</name>
</gene>
<evidence type="ECO:0000313" key="4">
    <source>
        <dbReference type="Proteomes" id="UP000285972"/>
    </source>
</evidence>
<dbReference type="EMBL" id="CGIG01000001">
    <property type="protein sequence ID" value="CPR14588.1"/>
    <property type="molecule type" value="Genomic_DNA"/>
</dbReference>
<dbReference type="AlphaFoldDB" id="A0A0G4JRS8"/>
<dbReference type="RefSeq" id="WP_048636380.1">
    <property type="nucleotide sequence ID" value="NZ_CGIG01000001.1"/>
</dbReference>
<accession>A0A0G4JRS8</accession>
<dbReference type="STRING" id="1109412.BN1221_01003c"/>
<evidence type="ECO:0000313" key="2">
    <source>
        <dbReference type="EMBL" id="RLM17936.1"/>
    </source>
</evidence>
<dbReference type="InterPro" id="IPR036629">
    <property type="entry name" value="YjbJ_sf"/>
</dbReference>
<dbReference type="SUPFAM" id="SSF69047">
    <property type="entry name" value="Hypothetical protein YjbJ"/>
    <property type="match status" value="1"/>
</dbReference>
<protein>
    <submittedName>
        <fullName evidence="2">Stress-response protein</fullName>
    </submittedName>
</protein>
<organism evidence="1 3">
    <name type="scientific">Brenneria goodwinii</name>
    <dbReference type="NCBI Taxonomy" id="1109412"/>
    <lineage>
        <taxon>Bacteria</taxon>
        <taxon>Pseudomonadati</taxon>
        <taxon>Pseudomonadota</taxon>
        <taxon>Gammaproteobacteria</taxon>
        <taxon>Enterobacterales</taxon>
        <taxon>Pectobacteriaceae</taxon>
        <taxon>Brenneria</taxon>
    </lineage>
</organism>
<sequence>MNSDIVVGKWKQWKGNFWAMWAEWFDSDCAWLEGNNGYLSGVLQEDYGKEYEKSSSEKTVLH</sequence>
<dbReference type="GeneID" id="70908317"/>
<reference evidence="1" key="2">
    <citation type="submission" date="2015-01" db="EMBL/GenBank/DDBJ databases">
        <authorList>
            <person name="Xiang T."/>
            <person name="Song Y."/>
            <person name="Huang L."/>
            <person name="Wang B."/>
            <person name="Wu P."/>
        </authorList>
    </citation>
    <scope>NUCLEOTIDE SEQUENCE [LARGE SCALE GENOMIC DNA]</scope>
    <source>
        <strain evidence="1">OBR1</strain>
    </source>
</reference>
<proteinExistence type="predicted"/>
<name>A0A0G4JRS8_9GAMM</name>
<evidence type="ECO:0000313" key="1">
    <source>
        <dbReference type="EMBL" id="CPR14588.1"/>
    </source>
</evidence>
<keyword evidence="3" id="KW-1185">Reference proteome</keyword>
<dbReference type="Gene3D" id="1.10.1470.10">
    <property type="entry name" value="YjbJ"/>
    <property type="match status" value="1"/>
</dbReference>